<comment type="caution">
    <text evidence="2">The sequence shown here is derived from an EMBL/GenBank/DDBJ whole genome shotgun (WGS) entry which is preliminary data.</text>
</comment>
<evidence type="ECO:0008006" key="4">
    <source>
        <dbReference type="Google" id="ProtNLM"/>
    </source>
</evidence>
<dbReference type="RefSeq" id="WP_379711956.1">
    <property type="nucleotide sequence ID" value="NZ_JBHTBS010000004.1"/>
</dbReference>
<dbReference type="Proteomes" id="UP001596472">
    <property type="component" value="Unassembled WGS sequence"/>
</dbReference>
<proteinExistence type="predicted"/>
<dbReference type="EMBL" id="JBHTBS010000004">
    <property type="protein sequence ID" value="MFC7337560.1"/>
    <property type="molecule type" value="Genomic_DNA"/>
</dbReference>
<protein>
    <recommendedName>
        <fullName evidence="4">PEP-CTERM sorting domain-containing protein</fullName>
    </recommendedName>
</protein>
<evidence type="ECO:0000256" key="1">
    <source>
        <dbReference type="SAM" id="SignalP"/>
    </source>
</evidence>
<accession>A0ABW2L8Q0</accession>
<keyword evidence="3" id="KW-1185">Reference proteome</keyword>
<organism evidence="2 3">
    <name type="scientific">Haloferula chungangensis</name>
    <dbReference type="NCBI Taxonomy" id="1048331"/>
    <lineage>
        <taxon>Bacteria</taxon>
        <taxon>Pseudomonadati</taxon>
        <taxon>Verrucomicrobiota</taxon>
        <taxon>Verrucomicrobiia</taxon>
        <taxon>Verrucomicrobiales</taxon>
        <taxon>Verrucomicrobiaceae</taxon>
        <taxon>Haloferula</taxon>
    </lineage>
</organism>
<sequence length="252" mass="25991">MNKLPAIITLVPLALGLSALNASAAIVNYSTSFSSADEVAYVDGDLNGIDGWNSAGTISATAGAGYVQLGNTQRAIHQASGGPMAIGDSITVSILFNFEAVGVNAVWRIGLTETSSIGAGDARVGAEVRQGGTTQATGNGFMQLRDQSAGNSVATTVAYNNTDFHILTTTITKSATTNLFNVVSDIDGVTTNSYDVTNSTLYEADTVYGTFQQRGGANLGNVDRFSIAQVPEPSIATLLAGALGILMVRRRG</sequence>
<reference evidence="3" key="1">
    <citation type="journal article" date="2019" name="Int. J. Syst. Evol. Microbiol.">
        <title>The Global Catalogue of Microorganisms (GCM) 10K type strain sequencing project: providing services to taxonomists for standard genome sequencing and annotation.</title>
        <authorList>
            <consortium name="The Broad Institute Genomics Platform"/>
            <consortium name="The Broad Institute Genome Sequencing Center for Infectious Disease"/>
            <person name="Wu L."/>
            <person name="Ma J."/>
        </authorList>
    </citation>
    <scope>NUCLEOTIDE SEQUENCE [LARGE SCALE GENOMIC DNA]</scope>
    <source>
        <strain evidence="3">CGMCC 4.1467</strain>
    </source>
</reference>
<evidence type="ECO:0000313" key="2">
    <source>
        <dbReference type="EMBL" id="MFC7337560.1"/>
    </source>
</evidence>
<evidence type="ECO:0000313" key="3">
    <source>
        <dbReference type="Proteomes" id="UP001596472"/>
    </source>
</evidence>
<name>A0ABW2L8Q0_9BACT</name>
<feature type="chain" id="PRO_5045771826" description="PEP-CTERM sorting domain-containing protein" evidence="1">
    <location>
        <begin position="25"/>
        <end position="252"/>
    </location>
</feature>
<gene>
    <name evidence="2" type="ORF">ACFQY0_10260</name>
</gene>
<feature type="signal peptide" evidence="1">
    <location>
        <begin position="1"/>
        <end position="24"/>
    </location>
</feature>
<keyword evidence="1" id="KW-0732">Signal</keyword>